<dbReference type="AlphaFoldDB" id="A0A444ZVW4"/>
<name>A0A444ZVW4_ARAHY</name>
<evidence type="ECO:0000313" key="1">
    <source>
        <dbReference type="EMBL" id="RYR18365.1"/>
    </source>
</evidence>
<keyword evidence="2" id="KW-1185">Reference proteome</keyword>
<protein>
    <submittedName>
        <fullName evidence="1">Uncharacterized protein</fullName>
    </submittedName>
</protein>
<dbReference type="Proteomes" id="UP000289738">
    <property type="component" value="Chromosome B03"/>
</dbReference>
<accession>A0A444ZVW4</accession>
<proteinExistence type="predicted"/>
<sequence length="103" mass="11941">MKRIEKLYYRIPRYVVSDGVKYDSFVIDSDEDLQVLFHCRRQFSKVRIPELLAKLVDVVLINISTTVMIPISRKIGEPDTVEDVLGDDDNVEPTMIHDDNMIT</sequence>
<evidence type="ECO:0000313" key="2">
    <source>
        <dbReference type="Proteomes" id="UP000289738"/>
    </source>
</evidence>
<organism evidence="1 2">
    <name type="scientific">Arachis hypogaea</name>
    <name type="common">Peanut</name>
    <dbReference type="NCBI Taxonomy" id="3818"/>
    <lineage>
        <taxon>Eukaryota</taxon>
        <taxon>Viridiplantae</taxon>
        <taxon>Streptophyta</taxon>
        <taxon>Embryophyta</taxon>
        <taxon>Tracheophyta</taxon>
        <taxon>Spermatophyta</taxon>
        <taxon>Magnoliopsida</taxon>
        <taxon>eudicotyledons</taxon>
        <taxon>Gunneridae</taxon>
        <taxon>Pentapetalae</taxon>
        <taxon>rosids</taxon>
        <taxon>fabids</taxon>
        <taxon>Fabales</taxon>
        <taxon>Fabaceae</taxon>
        <taxon>Papilionoideae</taxon>
        <taxon>50 kb inversion clade</taxon>
        <taxon>dalbergioids sensu lato</taxon>
        <taxon>Dalbergieae</taxon>
        <taxon>Pterocarpus clade</taxon>
        <taxon>Arachis</taxon>
    </lineage>
</organism>
<comment type="caution">
    <text evidence="1">The sequence shown here is derived from an EMBL/GenBank/DDBJ whole genome shotgun (WGS) entry which is preliminary data.</text>
</comment>
<dbReference type="EMBL" id="SDMP01000013">
    <property type="protein sequence ID" value="RYR18365.1"/>
    <property type="molecule type" value="Genomic_DNA"/>
</dbReference>
<gene>
    <name evidence="1" type="ORF">Ahy_B03g062981</name>
</gene>
<reference evidence="1 2" key="1">
    <citation type="submission" date="2019-01" db="EMBL/GenBank/DDBJ databases">
        <title>Sequencing of cultivated peanut Arachis hypogaea provides insights into genome evolution and oil improvement.</title>
        <authorList>
            <person name="Chen X."/>
        </authorList>
    </citation>
    <scope>NUCLEOTIDE SEQUENCE [LARGE SCALE GENOMIC DNA]</scope>
    <source>
        <strain evidence="2">cv. Fuhuasheng</strain>
        <tissue evidence="1">Leaves</tissue>
    </source>
</reference>